<dbReference type="EMBL" id="CP028103">
    <property type="protein sequence ID" value="AVQ31321.1"/>
    <property type="molecule type" value="Genomic_DNA"/>
</dbReference>
<evidence type="ECO:0000256" key="1">
    <source>
        <dbReference type="SAM" id="MobiDB-lite"/>
    </source>
</evidence>
<feature type="compositionally biased region" description="Basic and acidic residues" evidence="1">
    <location>
        <begin position="49"/>
        <end position="58"/>
    </location>
</feature>
<keyword evidence="3" id="KW-1185">Reference proteome</keyword>
<proteinExistence type="predicted"/>
<gene>
    <name evidence="2" type="ORF">C4N18_08855</name>
</gene>
<feature type="region of interest" description="Disordered" evidence="1">
    <location>
        <begin position="31"/>
        <end position="58"/>
    </location>
</feature>
<sequence>MKTIILIIIVAVIAFYSLRSVYRMLKGEESSCGCGSGSCKGCGTKGKCSGHEHSHEHK</sequence>
<evidence type="ECO:0000313" key="2">
    <source>
        <dbReference type="EMBL" id="AVQ31321.1"/>
    </source>
</evidence>
<organism evidence="2 3">
    <name type="scientific">Fusobacterium varium ATCC 27725</name>
    <dbReference type="NCBI Taxonomy" id="469618"/>
    <lineage>
        <taxon>Bacteria</taxon>
        <taxon>Fusobacteriati</taxon>
        <taxon>Fusobacteriota</taxon>
        <taxon>Fusobacteriia</taxon>
        <taxon>Fusobacteriales</taxon>
        <taxon>Fusobacteriaceae</taxon>
        <taxon>Fusobacterium</taxon>
    </lineage>
</organism>
<dbReference type="RefSeq" id="WP_005947267.1">
    <property type="nucleotide sequence ID" value="NZ_CP028103.1"/>
</dbReference>
<dbReference type="Proteomes" id="UP000241238">
    <property type="component" value="Chromosome"/>
</dbReference>
<dbReference type="GeneID" id="77468101"/>
<reference evidence="3" key="1">
    <citation type="journal article" date="2018" name="MSphere">
        <title>Fusobacterium Genomics Using MinION and Illumina Sequencing Enables Genome Completion and Correction.</title>
        <authorList>
            <person name="Todd S.M."/>
            <person name="Settlage R.E."/>
            <person name="Lahmers K.K."/>
            <person name="Slade D.J."/>
        </authorList>
    </citation>
    <scope>NUCLEOTIDE SEQUENCE [LARGE SCALE GENOMIC DNA]</scope>
    <source>
        <strain evidence="3">ATCC 27725</strain>
    </source>
</reference>
<protein>
    <submittedName>
        <fullName evidence="2">FeoB-associated Cys-rich membrane protein</fullName>
    </submittedName>
</protein>
<feature type="compositionally biased region" description="Gly residues" evidence="1">
    <location>
        <begin position="34"/>
        <end position="44"/>
    </location>
</feature>
<name>A0ABN5JJW1_FUSVA</name>
<dbReference type="Pfam" id="PF12669">
    <property type="entry name" value="FeoB_associated"/>
    <property type="match status" value="1"/>
</dbReference>
<evidence type="ECO:0000313" key="3">
    <source>
        <dbReference type="Proteomes" id="UP000241238"/>
    </source>
</evidence>
<accession>A0ABN5JJW1</accession>